<dbReference type="Proteomes" id="UP000253141">
    <property type="component" value="Unassembled WGS sequence"/>
</dbReference>
<dbReference type="RefSeq" id="WP_114460669.1">
    <property type="nucleotide sequence ID" value="NZ_QPIW01000005.1"/>
</dbReference>
<name>A0A369I952_9BACT</name>
<gene>
    <name evidence="1" type="ORF">DVG78_08470</name>
</gene>
<comment type="caution">
    <text evidence="1">The sequence shown here is derived from an EMBL/GenBank/DDBJ whole genome shotgun (WGS) entry which is preliminary data.</text>
</comment>
<sequence>MNLEEVKKLIGIQEDQIWLLKAALFAPEEAITYWELWKKHKNLNHITKDNANYSIFAGVDTESLRVLPLIYRNLEHSGDSLLPALRDAYRTTWMSNQKLLYRAQEIVRACNDAGIPNMLLKGIPMSLHYYKDMGVRPMGDVDLLVPLEYLEATISLLAAYGNIPDAVEYKYRHLIHAMHCFDEGGIDVDLHWQAFFFQEYQQSNWLFEKKYSKSLQIDPENATWILNDSYQLFHTIIHGTLEGQPTIRWILDAVTICHSPSFYGDITQITEFAAANHLDYALKICLFYLKNEFQLSGFSVNIDSNSMKEINLQKKFFLLSGQYTDNSMKRTIRMFVRQGIAYDLFYKGLTKKSKFVWLFERFKFRLQHEKKRLINPIASI</sequence>
<dbReference type="AlphaFoldDB" id="A0A369I952"/>
<evidence type="ECO:0000313" key="1">
    <source>
        <dbReference type="EMBL" id="RDB06289.1"/>
    </source>
</evidence>
<protein>
    <recommendedName>
        <fullName evidence="3">Nucleotidyltransferase family protein</fullName>
    </recommendedName>
</protein>
<dbReference type="EMBL" id="QPIW01000005">
    <property type="protein sequence ID" value="RDB06289.1"/>
    <property type="molecule type" value="Genomic_DNA"/>
</dbReference>
<dbReference type="Pfam" id="PF14907">
    <property type="entry name" value="NTP_transf_5"/>
    <property type="match status" value="1"/>
</dbReference>
<dbReference type="Gene3D" id="3.30.460.40">
    <property type="match status" value="1"/>
</dbReference>
<dbReference type="InterPro" id="IPR039498">
    <property type="entry name" value="NTP_transf_5"/>
</dbReference>
<accession>A0A369I952</accession>
<dbReference type="OrthoDB" id="7061499at2"/>
<keyword evidence="2" id="KW-1185">Reference proteome</keyword>
<evidence type="ECO:0008006" key="3">
    <source>
        <dbReference type="Google" id="ProtNLM"/>
    </source>
</evidence>
<organism evidence="1 2">
    <name type="scientific">Runella aurantiaca</name>
    <dbReference type="NCBI Taxonomy" id="2282308"/>
    <lineage>
        <taxon>Bacteria</taxon>
        <taxon>Pseudomonadati</taxon>
        <taxon>Bacteroidota</taxon>
        <taxon>Cytophagia</taxon>
        <taxon>Cytophagales</taxon>
        <taxon>Spirosomataceae</taxon>
        <taxon>Runella</taxon>
    </lineage>
</organism>
<proteinExistence type="predicted"/>
<reference evidence="1 2" key="1">
    <citation type="submission" date="2018-07" db="EMBL/GenBank/DDBJ databases">
        <title>Genome analysis of Runella aurantiaca.</title>
        <authorList>
            <person name="Yang X."/>
        </authorList>
    </citation>
    <scope>NUCLEOTIDE SEQUENCE [LARGE SCALE GENOMIC DNA]</scope>
    <source>
        <strain evidence="1 2">YX9</strain>
    </source>
</reference>
<evidence type="ECO:0000313" key="2">
    <source>
        <dbReference type="Proteomes" id="UP000253141"/>
    </source>
</evidence>